<dbReference type="InterPro" id="IPR032599">
    <property type="entry name" value="YcdB/YcdC_rep_domain"/>
</dbReference>
<dbReference type="Pfam" id="PF00395">
    <property type="entry name" value="SLH"/>
    <property type="match status" value="2"/>
</dbReference>
<feature type="chain" id="PRO_5001945736" description="SLH domain-containing protein" evidence="1">
    <location>
        <begin position="35"/>
        <end position="788"/>
    </location>
</feature>
<dbReference type="Proteomes" id="UP000029734">
    <property type="component" value="Unassembled WGS sequence"/>
</dbReference>
<evidence type="ECO:0000313" key="4">
    <source>
        <dbReference type="Proteomes" id="UP000029734"/>
    </source>
</evidence>
<organism evidence="3 4">
    <name type="scientific">Paenibacillus wynnii</name>
    <dbReference type="NCBI Taxonomy" id="268407"/>
    <lineage>
        <taxon>Bacteria</taxon>
        <taxon>Bacillati</taxon>
        <taxon>Bacillota</taxon>
        <taxon>Bacilli</taxon>
        <taxon>Bacillales</taxon>
        <taxon>Paenibacillaceae</taxon>
        <taxon>Paenibacillus</taxon>
    </lineage>
</organism>
<sequence length="788" mass="86664">MKSNRTHFVQQTAKAALISSVAFGLLLPAGIAGAATSKEAVTVTALAAASGEKTEKTASASADPAKVKFTKEAAIAKLKELFPILKDATVSNVQLGVSNVYPAPSNQMVWTIQWEYRLGNGGYGFSSSVDAINGDLLNTYISYPLLENESYYPPKLTKEQALEKAQAFISKAAASIKSSDLQLDENINNPNNGALFGPIQYSFSFRLLKNGIYSTADSIMISVNGNGDVTQFYRQGENLEYPSAKPVITKEQAEKSFADSFDVGLYYVPVRKNGLVNNWVLGWRPVEQTLLPIDALTGKRLDNEGSNMAAVPVTYTDVPQGKNLFKPNSTGNELTAEQAAILVKRIANIPADYKLINQSLGNDYQNKDMKVWRLNWSNDSRFNGGPPAQSYAEVDAQTGEILQFMVDQYAYDATKKPAAPPAGSKKLTQKEAKQKALELVNQMYNKASTNLKYVEHGGTWEVNPDKTGYRYQFIQFYKGIPVADSFVTLNLDLYGNVKFFSTARNIGIEKVTQEPVPVITKKEALATYQSEYKLMLQYHTIGGYMMYNSYTQPKIKLVYSATPLDIQKSMEIIDATTGKRVSVYEFYGVKGSTATTDLKGHSAEKELSELVRYNVITPDADGKVNPDQEITVGDWITLIAKASTPYFEGYYNGVEQKAVAGVNPESPYYSAVGFAVDRGWLSRDAVIQTDSKLTREQLAVLLTSFVKYNKISAFLDKDSSINQFSDISSISNKGAIALVVKLGLMKDDNGKFNPQLLVTKAQAASVIMKLVELQGKTDQKIGQNNYGY</sequence>
<dbReference type="EMBL" id="JQCR01000003">
    <property type="protein sequence ID" value="KGE18390.1"/>
    <property type="molecule type" value="Genomic_DNA"/>
</dbReference>
<evidence type="ECO:0000313" key="3">
    <source>
        <dbReference type="EMBL" id="KGE18390.1"/>
    </source>
</evidence>
<reference evidence="3 4" key="1">
    <citation type="submission" date="2014-08" db="EMBL/GenBank/DDBJ databases">
        <authorList>
            <person name="den Bakker H.C."/>
        </authorList>
    </citation>
    <scope>NUCLEOTIDE SEQUENCE [LARGE SCALE GENOMIC DNA]</scope>
    <source>
        <strain evidence="3 4">DSM 18334</strain>
    </source>
</reference>
<feature type="signal peptide" evidence="1">
    <location>
        <begin position="1"/>
        <end position="34"/>
    </location>
</feature>
<dbReference type="Pfam" id="PF16244">
    <property type="entry name" value="DUF4901"/>
    <property type="match status" value="2"/>
</dbReference>
<reference evidence="3 4" key="2">
    <citation type="submission" date="2014-10" db="EMBL/GenBank/DDBJ databases">
        <title>Comparative genomics of the Paenibacillus odorifer group.</title>
        <authorList>
            <person name="Tsai Y.-C."/>
            <person name="Martin N."/>
            <person name="Korlach J."/>
            <person name="Wiedmann M."/>
        </authorList>
    </citation>
    <scope>NUCLEOTIDE SEQUENCE [LARGE SCALE GENOMIC DNA]</scope>
    <source>
        <strain evidence="3 4">DSM 18334</strain>
    </source>
</reference>
<dbReference type="OrthoDB" id="2652191at2"/>
<comment type="caution">
    <text evidence="3">The sequence shown here is derived from an EMBL/GenBank/DDBJ whole genome shotgun (WGS) entry which is preliminary data.</text>
</comment>
<dbReference type="eggNOG" id="COG1404">
    <property type="taxonomic scope" value="Bacteria"/>
</dbReference>
<accession>A0A098M784</accession>
<evidence type="ECO:0000256" key="1">
    <source>
        <dbReference type="SAM" id="SignalP"/>
    </source>
</evidence>
<keyword evidence="4" id="KW-1185">Reference proteome</keyword>
<dbReference type="RefSeq" id="WP_036658510.1">
    <property type="nucleotide sequence ID" value="NZ_JQCR01000003.1"/>
</dbReference>
<dbReference type="PROSITE" id="PS51272">
    <property type="entry name" value="SLH"/>
    <property type="match status" value="1"/>
</dbReference>
<gene>
    <name evidence="3" type="ORF">PWYN_28180</name>
</gene>
<evidence type="ECO:0000259" key="2">
    <source>
        <dbReference type="PROSITE" id="PS51272"/>
    </source>
</evidence>
<proteinExistence type="predicted"/>
<dbReference type="InterPro" id="IPR001119">
    <property type="entry name" value="SLH_dom"/>
</dbReference>
<feature type="domain" description="SLH" evidence="2">
    <location>
        <begin position="719"/>
        <end position="781"/>
    </location>
</feature>
<dbReference type="AlphaFoldDB" id="A0A098M784"/>
<protein>
    <recommendedName>
        <fullName evidence="2">SLH domain-containing protein</fullName>
    </recommendedName>
</protein>
<keyword evidence="1" id="KW-0732">Signal</keyword>
<name>A0A098M784_9BACL</name>
<dbReference type="STRING" id="268407.PWYN_28180"/>